<name>A0A7V0LTL9_UNCW3</name>
<evidence type="ECO:0000313" key="1">
    <source>
        <dbReference type="EMBL" id="HDL59927.1"/>
    </source>
</evidence>
<dbReference type="EMBL" id="DRDR01000025">
    <property type="protein sequence ID" value="HDL59927.1"/>
    <property type="molecule type" value="Genomic_DNA"/>
</dbReference>
<reference evidence="1" key="1">
    <citation type="journal article" date="2020" name="mSystems">
        <title>Genome- and Community-Level Interaction Insights into Carbon Utilization and Element Cycling Functions of Hydrothermarchaeota in Hydrothermal Sediment.</title>
        <authorList>
            <person name="Zhou Z."/>
            <person name="Liu Y."/>
            <person name="Xu W."/>
            <person name="Pan J."/>
            <person name="Luo Z.H."/>
            <person name="Li M."/>
        </authorList>
    </citation>
    <scope>NUCLEOTIDE SEQUENCE [LARGE SCALE GENOMIC DNA]</scope>
    <source>
        <strain evidence="1">HyVt-28</strain>
    </source>
</reference>
<sequence>MFSFSFILFLTISASPISNLFNEREFSEVIRLRGKAETREDTLIILESILKTKKYHFLLDFIDLKNPPKNELLLPIVHILEEIPDKEHEYLELCQLA</sequence>
<accession>A0A7V0LTL9</accession>
<proteinExistence type="predicted"/>
<gene>
    <name evidence="1" type="ORF">ENH14_00565</name>
</gene>
<organism evidence="1">
    <name type="scientific">candidate division WOR-3 bacterium</name>
    <dbReference type="NCBI Taxonomy" id="2052148"/>
    <lineage>
        <taxon>Bacteria</taxon>
        <taxon>Bacteria division WOR-3</taxon>
    </lineage>
</organism>
<feature type="non-terminal residue" evidence="1">
    <location>
        <position position="97"/>
    </location>
</feature>
<comment type="caution">
    <text evidence="1">The sequence shown here is derived from an EMBL/GenBank/DDBJ whole genome shotgun (WGS) entry which is preliminary data.</text>
</comment>
<dbReference type="AlphaFoldDB" id="A0A7V0LTL9"/>
<protein>
    <submittedName>
        <fullName evidence="1">Uncharacterized protein</fullName>
    </submittedName>
</protein>
<dbReference type="Proteomes" id="UP000886381">
    <property type="component" value="Unassembled WGS sequence"/>
</dbReference>